<keyword evidence="1" id="KW-0547">Nucleotide-binding</keyword>
<dbReference type="Gene3D" id="1.10.510.10">
    <property type="entry name" value="Transferase(Phosphotransferase) domain 1"/>
    <property type="match status" value="1"/>
</dbReference>
<dbReference type="PROSITE" id="PS00107">
    <property type="entry name" value="PROTEIN_KINASE_ATP"/>
    <property type="match status" value="1"/>
</dbReference>
<feature type="domain" description="Protein kinase" evidence="2">
    <location>
        <begin position="98"/>
        <end position="252"/>
    </location>
</feature>
<dbReference type="Pfam" id="PF00069">
    <property type="entry name" value="Pkinase"/>
    <property type="match status" value="1"/>
</dbReference>
<dbReference type="InterPro" id="IPR017441">
    <property type="entry name" value="Protein_kinase_ATP_BS"/>
</dbReference>
<evidence type="ECO:0000313" key="3">
    <source>
        <dbReference type="Proteomes" id="UP000827889"/>
    </source>
</evidence>
<dbReference type="InterPro" id="IPR000719">
    <property type="entry name" value="Prot_kinase_dom"/>
</dbReference>
<dbReference type="GeneID" id="115745249"/>
<name>A0ABM3GY07_9MYRT</name>
<organism evidence="3 4">
    <name type="scientific">Rhodamnia argentea</name>
    <dbReference type="NCBI Taxonomy" id="178133"/>
    <lineage>
        <taxon>Eukaryota</taxon>
        <taxon>Viridiplantae</taxon>
        <taxon>Streptophyta</taxon>
        <taxon>Embryophyta</taxon>
        <taxon>Tracheophyta</taxon>
        <taxon>Spermatophyta</taxon>
        <taxon>Magnoliopsida</taxon>
        <taxon>eudicotyledons</taxon>
        <taxon>Gunneridae</taxon>
        <taxon>Pentapetalae</taxon>
        <taxon>rosids</taxon>
        <taxon>malvids</taxon>
        <taxon>Myrtales</taxon>
        <taxon>Myrtaceae</taxon>
        <taxon>Myrtoideae</taxon>
        <taxon>Myrteae</taxon>
        <taxon>Australasian group</taxon>
        <taxon>Rhodamnia</taxon>
    </lineage>
</organism>
<proteinExistence type="predicted"/>
<dbReference type="PANTHER" id="PTHR46146">
    <property type="entry name" value="SERINE/THREONINE-PROTEIN KINASE-LIKE PROTEIN CCR4"/>
    <property type="match status" value="1"/>
</dbReference>
<dbReference type="Gene3D" id="3.30.200.20">
    <property type="entry name" value="Phosphorylase Kinase, domain 1"/>
    <property type="match status" value="1"/>
</dbReference>
<protein>
    <submittedName>
        <fullName evidence="4">PTI1-like tyrosine-protein kinase At3g15890</fullName>
    </submittedName>
</protein>
<dbReference type="RefSeq" id="XP_048129233.1">
    <property type="nucleotide sequence ID" value="XM_048273276.1"/>
</dbReference>
<feature type="binding site" evidence="1">
    <location>
        <position position="126"/>
    </location>
    <ligand>
        <name>ATP</name>
        <dbReference type="ChEBI" id="CHEBI:30616"/>
    </ligand>
</feature>
<reference evidence="3" key="1">
    <citation type="submission" date="2025-05" db="UniProtKB">
        <authorList>
            <consortium name="RefSeq"/>
        </authorList>
    </citation>
    <scope>NUCLEOTIDE SEQUENCE [LARGE SCALE GENOMIC DNA]</scope>
</reference>
<dbReference type="PROSITE" id="PS50011">
    <property type="entry name" value="PROTEIN_KINASE_DOM"/>
    <property type="match status" value="1"/>
</dbReference>
<keyword evidence="1" id="KW-0067">ATP-binding</keyword>
<dbReference type="InterPro" id="IPR011009">
    <property type="entry name" value="Kinase-like_dom_sf"/>
</dbReference>
<gene>
    <name evidence="4" type="primary">LOC115745249</name>
</gene>
<accession>A0ABM3GY07</accession>
<keyword evidence="3" id="KW-1185">Reference proteome</keyword>
<sequence length="252" mass="28760">MVLRNLVFMIPVPPSLLRMRNIVVESERSCLNCGDAQSDSKSIMASPNKLAQFLCFRRRKGYCHNNGEADSDSDMLWEEYSAFKIFSKAELVRATNNFCNDNKIGVGSTGSVYRGVLDDGQQVAIKWINVTRVGFEESSDEIKTLRLVKHKNLVQMLGFHARRSERALVYEYMNNSSQYYHLHTTRSSTLMSWNERLKVALDVAMAIQYLHEYAGPRIVHRDLKSSNALPNEKWTAKVADFGLSRLLPEDEA</sequence>
<dbReference type="SMART" id="SM00220">
    <property type="entry name" value="S_TKc"/>
    <property type="match status" value="1"/>
</dbReference>
<evidence type="ECO:0000313" key="4">
    <source>
        <dbReference type="RefSeq" id="XP_048129233.1"/>
    </source>
</evidence>
<evidence type="ECO:0000256" key="1">
    <source>
        <dbReference type="PROSITE-ProRule" id="PRU10141"/>
    </source>
</evidence>
<evidence type="ECO:0000259" key="2">
    <source>
        <dbReference type="PROSITE" id="PS50011"/>
    </source>
</evidence>
<dbReference type="SUPFAM" id="SSF56112">
    <property type="entry name" value="Protein kinase-like (PK-like)"/>
    <property type="match status" value="1"/>
</dbReference>
<reference evidence="4" key="2">
    <citation type="submission" date="2025-08" db="UniProtKB">
        <authorList>
            <consortium name="RefSeq"/>
        </authorList>
    </citation>
    <scope>IDENTIFICATION</scope>
    <source>
        <tissue evidence="4">Leaf</tissue>
    </source>
</reference>
<dbReference type="Proteomes" id="UP000827889">
    <property type="component" value="Chromosome 1"/>
</dbReference>
<dbReference type="PANTHER" id="PTHR46146:SF4">
    <property type="entry name" value="SERINE_THREONINE-PROTEIN KINASE-LIKE PROTEIN CCR4"/>
    <property type="match status" value="1"/>
</dbReference>